<dbReference type="PIRSF" id="PIRSF026546">
    <property type="entry name" value="UCP026546_CBS_YqzB"/>
    <property type="match status" value="1"/>
</dbReference>
<feature type="domain" description="CBS" evidence="3">
    <location>
        <begin position="80"/>
        <end position="138"/>
    </location>
</feature>
<accession>H3NJ04</accession>
<dbReference type="PANTHER" id="PTHR48108:SF32">
    <property type="entry name" value="TRANSCRIPTIONAL REPRESSOR CCPN"/>
    <property type="match status" value="1"/>
</dbReference>
<dbReference type="InterPro" id="IPR051462">
    <property type="entry name" value="CBS_domain-containing"/>
</dbReference>
<proteinExistence type="predicted"/>
<organism evidence="4 5">
    <name type="scientific">Facklamia languida CCUG 37842</name>
    <dbReference type="NCBI Taxonomy" id="883113"/>
    <lineage>
        <taxon>Bacteria</taxon>
        <taxon>Bacillati</taxon>
        <taxon>Bacillota</taxon>
        <taxon>Bacilli</taxon>
        <taxon>Lactobacillales</taxon>
        <taxon>Aerococcaceae</taxon>
        <taxon>Facklamia</taxon>
    </lineage>
</organism>
<dbReference type="EMBL" id="AGEG01000010">
    <property type="protein sequence ID" value="EHR37085.1"/>
    <property type="molecule type" value="Genomic_DNA"/>
</dbReference>
<dbReference type="SUPFAM" id="SSF46785">
    <property type="entry name" value="Winged helix' DNA-binding domain"/>
    <property type="match status" value="1"/>
</dbReference>
<dbReference type="CDD" id="cd04617">
    <property type="entry name" value="CBS_pair_CcpN"/>
    <property type="match status" value="1"/>
</dbReference>
<dbReference type="PATRIC" id="fig|883113.3.peg.839"/>
<dbReference type="Pfam" id="PF00571">
    <property type="entry name" value="CBS"/>
    <property type="match status" value="2"/>
</dbReference>
<evidence type="ECO:0000259" key="3">
    <source>
        <dbReference type="PROSITE" id="PS51371"/>
    </source>
</evidence>
<dbReference type="InterPro" id="IPR036390">
    <property type="entry name" value="WH_DNA-bd_sf"/>
</dbReference>
<feature type="domain" description="CBS" evidence="3">
    <location>
        <begin position="144"/>
        <end position="205"/>
    </location>
</feature>
<sequence>MKLSARQKEIIAIVKDHEPISGGEIAKKLGLTRSTLRSDFAILTMTGILDARPRVGYIYSGLTEKSLLDEAFHEYQVKDIMIQAVTVPATTTVQDGITHLFMYDVGSLYVVDDDLKTLIGLVSRKDLLRSAIGQKMDTPLAIIMTRMPNIIVAQSEQTILAAARLIAQHQIDSLPVVTPNFEILGKISKTNIVNLLAELSQLEDSYD</sequence>
<name>H3NJ04_9LACT</name>
<evidence type="ECO:0000256" key="2">
    <source>
        <dbReference type="PROSITE-ProRule" id="PRU00703"/>
    </source>
</evidence>
<dbReference type="SUPFAM" id="SSF54631">
    <property type="entry name" value="CBS-domain pair"/>
    <property type="match status" value="1"/>
</dbReference>
<dbReference type="HOGENOM" id="CLU_090663_1_0_9"/>
<reference evidence="4 5" key="1">
    <citation type="submission" date="2012-01" db="EMBL/GenBank/DDBJ databases">
        <title>The Genome Sequence of Facklamia languida CCUG 37842.</title>
        <authorList>
            <consortium name="The Broad Institute Genome Sequencing Platform"/>
            <person name="Earl A."/>
            <person name="Ward D."/>
            <person name="Feldgarden M."/>
            <person name="Gevers D."/>
            <person name="Huys G."/>
            <person name="Young S.K."/>
            <person name="Zeng Q."/>
            <person name="Gargeya S."/>
            <person name="Fitzgerald M."/>
            <person name="Haas B."/>
            <person name="Abouelleil A."/>
            <person name="Alvarado L."/>
            <person name="Arachchi H.M."/>
            <person name="Berlin A."/>
            <person name="Chapman S.B."/>
            <person name="Gearin G."/>
            <person name="Goldberg J."/>
            <person name="Griggs A."/>
            <person name="Gujja S."/>
            <person name="Hansen M."/>
            <person name="Heiman D."/>
            <person name="Howarth C."/>
            <person name="Larimer J."/>
            <person name="Lui A."/>
            <person name="MacDonald P.J.P."/>
            <person name="McCowen C."/>
            <person name="Montmayeur A."/>
            <person name="Murphy C."/>
            <person name="Neiman D."/>
            <person name="Pearson M."/>
            <person name="Priest M."/>
            <person name="Roberts A."/>
            <person name="Saif S."/>
            <person name="Shea T."/>
            <person name="Sisk P."/>
            <person name="Stolte C."/>
            <person name="Sykes S."/>
            <person name="Wortman J."/>
            <person name="Nusbaum C."/>
            <person name="Birren B."/>
        </authorList>
    </citation>
    <scope>NUCLEOTIDE SEQUENCE [LARGE SCALE GENOMIC DNA]</scope>
    <source>
        <strain evidence="4 5">CCUG 37842</strain>
    </source>
</reference>
<dbReference type="InterPro" id="IPR036388">
    <property type="entry name" value="WH-like_DNA-bd_sf"/>
</dbReference>
<protein>
    <recommendedName>
        <fullName evidence="3">CBS domain-containing protein</fullName>
    </recommendedName>
</protein>
<evidence type="ECO:0000313" key="4">
    <source>
        <dbReference type="EMBL" id="EHR37085.1"/>
    </source>
</evidence>
<gene>
    <name evidence="4" type="ORF">HMPREF9708_00843</name>
</gene>
<dbReference type="InterPro" id="IPR046342">
    <property type="entry name" value="CBS_dom_sf"/>
</dbReference>
<dbReference type="PANTHER" id="PTHR48108">
    <property type="entry name" value="CBS DOMAIN-CONTAINING PROTEIN CBSX2, CHLOROPLASTIC"/>
    <property type="match status" value="1"/>
</dbReference>
<dbReference type="InterPro" id="IPR013196">
    <property type="entry name" value="HTH_11"/>
</dbReference>
<dbReference type="Gene3D" id="1.10.10.10">
    <property type="entry name" value="Winged helix-like DNA-binding domain superfamily/Winged helix DNA-binding domain"/>
    <property type="match status" value="1"/>
</dbReference>
<dbReference type="InterPro" id="IPR016842">
    <property type="entry name" value="UCP026546_HTH-CBS"/>
</dbReference>
<dbReference type="InterPro" id="IPR000644">
    <property type="entry name" value="CBS_dom"/>
</dbReference>
<evidence type="ECO:0000313" key="5">
    <source>
        <dbReference type="Proteomes" id="UP000006190"/>
    </source>
</evidence>
<dbReference type="Pfam" id="PF08279">
    <property type="entry name" value="HTH_11"/>
    <property type="match status" value="1"/>
</dbReference>
<keyword evidence="1" id="KW-0677">Repeat</keyword>
<dbReference type="Proteomes" id="UP000006190">
    <property type="component" value="Unassembled WGS sequence"/>
</dbReference>
<dbReference type="STRING" id="883113.HMPREF9708_00843"/>
<keyword evidence="5" id="KW-1185">Reference proteome</keyword>
<dbReference type="eggNOG" id="COG0517">
    <property type="taxonomic scope" value="Bacteria"/>
</dbReference>
<dbReference type="PROSITE" id="PS51371">
    <property type="entry name" value="CBS"/>
    <property type="match status" value="2"/>
</dbReference>
<dbReference type="SMART" id="SM00116">
    <property type="entry name" value="CBS"/>
    <property type="match status" value="2"/>
</dbReference>
<keyword evidence="2" id="KW-0129">CBS domain</keyword>
<dbReference type="RefSeq" id="WP_006308952.1">
    <property type="nucleotide sequence ID" value="NZ_JH601133.1"/>
</dbReference>
<comment type="caution">
    <text evidence="4">The sequence shown here is derived from an EMBL/GenBank/DDBJ whole genome shotgun (WGS) entry which is preliminary data.</text>
</comment>
<evidence type="ECO:0000256" key="1">
    <source>
        <dbReference type="ARBA" id="ARBA00022737"/>
    </source>
</evidence>
<dbReference type="AlphaFoldDB" id="H3NJ04"/>
<dbReference type="OrthoDB" id="9793615at2"/>
<dbReference type="Gene3D" id="3.10.580.10">
    <property type="entry name" value="CBS-domain"/>
    <property type="match status" value="1"/>
</dbReference>